<dbReference type="OMA" id="QQFQDIH"/>
<name>G0VE20_NAUCA</name>
<evidence type="ECO:0000313" key="2">
    <source>
        <dbReference type="EMBL" id="CCC69811.1"/>
    </source>
</evidence>
<evidence type="ECO:0008006" key="4">
    <source>
        <dbReference type="Google" id="ProtNLM"/>
    </source>
</evidence>
<sequence>MGGILKNPLPRDQITKDETESSLSEFRKQVLKNTQLNAKLTNEANKKLQQQQFSALHGGPPKDTLTLKHEEEERLQWNQKNLSENEITKQQFADIHIDEPKTPYQGAVDPNGEYYHVDEEDEEYLRKVNGGDDIPPINDADDLENFTLGEPEFNMEETDNKDQSNTIEKNVSIVENNDENSDEEAAKHRRFEEMRKKHYDLKEVFKNRRIHEKDPVDEDDSDNNN</sequence>
<gene>
    <name evidence="2" type="primary">NCAS0D02300</name>
    <name evidence="2" type="ordered locus">NCAS_0D02300</name>
</gene>
<dbReference type="Proteomes" id="UP000001640">
    <property type="component" value="Chromosome 4"/>
</dbReference>
<dbReference type="PANTHER" id="PTHR12398:SF20">
    <property type="entry name" value="PROTEIN PHOSPHATASE 1 REGULATORY INHIBITOR SUBUNIT 2"/>
    <property type="match status" value="1"/>
</dbReference>
<reference evidence="2 3" key="1">
    <citation type="journal article" date="2011" name="Proc. Natl. Acad. Sci. U.S.A.">
        <title>Evolutionary erosion of yeast sex chromosomes by mating-type switching accidents.</title>
        <authorList>
            <person name="Gordon J.L."/>
            <person name="Armisen D."/>
            <person name="Proux-Wera E."/>
            <person name="Oheigeartaigh S.S."/>
            <person name="Byrne K.P."/>
            <person name="Wolfe K.H."/>
        </authorList>
    </citation>
    <scope>NUCLEOTIDE SEQUENCE [LARGE SCALE GENOMIC DNA]</scope>
    <source>
        <strain evidence="3">ATCC 76901 / BCRC 22586 / CBS 4309 / NBRC 1992 / NRRL Y-12630</strain>
    </source>
</reference>
<accession>G0VE20</accession>
<dbReference type="KEGG" id="ncs:NCAS_0D02300"/>
<feature type="compositionally biased region" description="Acidic residues" evidence="1">
    <location>
        <begin position="215"/>
        <end position="225"/>
    </location>
</feature>
<dbReference type="Pfam" id="PF04979">
    <property type="entry name" value="IPP-2"/>
    <property type="match status" value="1"/>
</dbReference>
<evidence type="ECO:0000313" key="3">
    <source>
        <dbReference type="Proteomes" id="UP000001640"/>
    </source>
</evidence>
<proteinExistence type="predicted"/>
<dbReference type="InParanoid" id="G0VE20"/>
<dbReference type="HOGENOM" id="CLU_070379_1_0_1"/>
<dbReference type="OrthoDB" id="551302at2759"/>
<dbReference type="EMBL" id="HE576755">
    <property type="protein sequence ID" value="CCC69811.1"/>
    <property type="molecule type" value="Genomic_DNA"/>
</dbReference>
<feature type="region of interest" description="Disordered" evidence="1">
    <location>
        <begin position="155"/>
        <end position="189"/>
    </location>
</feature>
<feature type="region of interest" description="Disordered" evidence="1">
    <location>
        <begin position="1"/>
        <end position="26"/>
    </location>
</feature>
<dbReference type="GeneID" id="96903417"/>
<dbReference type="GO" id="GO:0008047">
    <property type="term" value="F:enzyme activator activity"/>
    <property type="evidence" value="ECO:0007669"/>
    <property type="project" value="EnsemblFungi"/>
</dbReference>
<dbReference type="GO" id="GO:0004864">
    <property type="term" value="F:protein phosphatase inhibitor activity"/>
    <property type="evidence" value="ECO:0007669"/>
    <property type="project" value="InterPro"/>
</dbReference>
<dbReference type="FunCoup" id="G0VE20">
    <property type="interactions" value="318"/>
</dbReference>
<reference key="2">
    <citation type="submission" date="2011-08" db="EMBL/GenBank/DDBJ databases">
        <title>Genome sequence of Naumovozyma castellii.</title>
        <authorList>
            <person name="Gordon J.L."/>
            <person name="Armisen D."/>
            <person name="Proux-Wera E."/>
            <person name="OhEigeartaigh S.S."/>
            <person name="Byrne K.P."/>
            <person name="Wolfe K.H."/>
        </authorList>
    </citation>
    <scope>NUCLEOTIDE SEQUENCE</scope>
    <source>
        <strain>Type strain:CBS 4309</strain>
    </source>
</reference>
<feature type="region of interest" description="Disordered" evidence="1">
    <location>
        <begin position="206"/>
        <end position="225"/>
    </location>
</feature>
<dbReference type="RefSeq" id="XP_003676172.1">
    <property type="nucleotide sequence ID" value="XM_003676124.1"/>
</dbReference>
<organism evidence="2 3">
    <name type="scientific">Naumovozyma castellii</name>
    <name type="common">Yeast</name>
    <name type="synonym">Saccharomyces castellii</name>
    <dbReference type="NCBI Taxonomy" id="27288"/>
    <lineage>
        <taxon>Eukaryota</taxon>
        <taxon>Fungi</taxon>
        <taxon>Dikarya</taxon>
        <taxon>Ascomycota</taxon>
        <taxon>Saccharomycotina</taxon>
        <taxon>Saccharomycetes</taxon>
        <taxon>Saccharomycetales</taxon>
        <taxon>Saccharomycetaceae</taxon>
        <taxon>Naumovozyma</taxon>
    </lineage>
</organism>
<dbReference type="eggNOG" id="ENOG502S2VH">
    <property type="taxonomic scope" value="Eukaryota"/>
</dbReference>
<dbReference type="GO" id="GO:0009966">
    <property type="term" value="P:regulation of signal transduction"/>
    <property type="evidence" value="ECO:0007669"/>
    <property type="project" value="InterPro"/>
</dbReference>
<protein>
    <recommendedName>
        <fullName evidence="4">Protein GLC8</fullName>
    </recommendedName>
</protein>
<keyword evidence="3" id="KW-1185">Reference proteome</keyword>
<evidence type="ECO:0000256" key="1">
    <source>
        <dbReference type="SAM" id="MobiDB-lite"/>
    </source>
</evidence>
<dbReference type="PANTHER" id="PTHR12398">
    <property type="entry name" value="PROTEIN PHOSPHATASE INHIBITOR"/>
    <property type="match status" value="1"/>
</dbReference>
<dbReference type="InterPro" id="IPR007062">
    <property type="entry name" value="PPI-2"/>
</dbReference>
<dbReference type="AlphaFoldDB" id="G0VE20"/>
<dbReference type="GO" id="GO:0007059">
    <property type="term" value="P:chromosome segregation"/>
    <property type="evidence" value="ECO:0007669"/>
    <property type="project" value="EnsemblFungi"/>
</dbReference>